<comment type="function">
    <text evidence="13">Removes N-terminal dipeptides sequentially from polypeptides. Essential for control of distal tip cell migration.</text>
</comment>
<dbReference type="PANTHER" id="PTHR11731">
    <property type="entry name" value="PROTEASE FAMILY S9B,C DIPEPTIDYL-PEPTIDASE IV-RELATED"/>
    <property type="match status" value="1"/>
</dbReference>
<dbReference type="GO" id="GO:0004177">
    <property type="term" value="F:aminopeptidase activity"/>
    <property type="evidence" value="ECO:0007669"/>
    <property type="project" value="UniProtKB-KW"/>
</dbReference>
<dbReference type="WBParaSite" id="ACRNAN_scaffold3363.g18311.t1">
    <property type="protein sequence ID" value="ACRNAN_scaffold3363.g18311.t1"/>
    <property type="gene ID" value="ACRNAN_scaffold3363.g18311"/>
</dbReference>
<evidence type="ECO:0000256" key="3">
    <source>
        <dbReference type="ARBA" id="ARBA00022438"/>
    </source>
</evidence>
<dbReference type="AlphaFoldDB" id="A0A914DNK1"/>
<keyword evidence="5" id="KW-0812">Transmembrane</keyword>
<evidence type="ECO:0000256" key="5">
    <source>
        <dbReference type="ARBA" id="ARBA00022692"/>
    </source>
</evidence>
<dbReference type="GO" id="GO:0008236">
    <property type="term" value="F:serine-type peptidase activity"/>
    <property type="evidence" value="ECO:0007669"/>
    <property type="project" value="UniProtKB-KW"/>
</dbReference>
<evidence type="ECO:0000256" key="1">
    <source>
        <dbReference type="ARBA" id="ARBA00004606"/>
    </source>
</evidence>
<dbReference type="Proteomes" id="UP000887540">
    <property type="component" value="Unplaced"/>
</dbReference>
<name>A0A914DNK1_9BILA</name>
<dbReference type="InterPro" id="IPR002469">
    <property type="entry name" value="Peptidase_S9B_N"/>
</dbReference>
<accession>A0A914DNK1</accession>
<dbReference type="GO" id="GO:0006508">
    <property type="term" value="P:proteolysis"/>
    <property type="evidence" value="ECO:0007669"/>
    <property type="project" value="UniProtKB-KW"/>
</dbReference>
<dbReference type="GO" id="GO:0005886">
    <property type="term" value="C:plasma membrane"/>
    <property type="evidence" value="ECO:0007669"/>
    <property type="project" value="TreeGrafter"/>
</dbReference>
<keyword evidence="9" id="KW-1133">Transmembrane helix</keyword>
<evidence type="ECO:0000256" key="10">
    <source>
        <dbReference type="ARBA" id="ARBA00023136"/>
    </source>
</evidence>
<evidence type="ECO:0000256" key="6">
    <source>
        <dbReference type="ARBA" id="ARBA00022801"/>
    </source>
</evidence>
<evidence type="ECO:0000256" key="12">
    <source>
        <dbReference type="ARBA" id="ARBA00037847"/>
    </source>
</evidence>
<keyword evidence="10" id="KW-0472">Membrane</keyword>
<comment type="subcellular location">
    <subcellularLocation>
        <location evidence="12">Endomembrane system</location>
        <topology evidence="12">Single-pass membrane protein</topology>
    </subcellularLocation>
    <subcellularLocation>
        <location evidence="1">Membrane</location>
        <topology evidence="1">Single-pass type II membrane protein</topology>
    </subcellularLocation>
</comment>
<evidence type="ECO:0000256" key="2">
    <source>
        <dbReference type="ARBA" id="ARBA00010036"/>
    </source>
</evidence>
<reference evidence="17" key="1">
    <citation type="submission" date="2022-11" db="UniProtKB">
        <authorList>
            <consortium name="WormBaseParasite"/>
        </authorList>
    </citation>
    <scope>IDENTIFICATION</scope>
</reference>
<dbReference type="Pfam" id="PF00326">
    <property type="entry name" value="Peptidase_S9"/>
    <property type="match status" value="1"/>
</dbReference>
<dbReference type="SUPFAM" id="SSF82171">
    <property type="entry name" value="DPP6 N-terminal domain-like"/>
    <property type="match status" value="1"/>
</dbReference>
<evidence type="ECO:0000313" key="17">
    <source>
        <dbReference type="WBParaSite" id="ACRNAN_scaffold3363.g18311.t1"/>
    </source>
</evidence>
<dbReference type="PANTHER" id="PTHR11731:SF200">
    <property type="entry name" value="DIPEPTIDYL PEPTIDASE 10, ISOFORM B"/>
    <property type="match status" value="1"/>
</dbReference>
<dbReference type="InterPro" id="IPR001375">
    <property type="entry name" value="Peptidase_S9_cat"/>
</dbReference>
<evidence type="ECO:0000259" key="15">
    <source>
        <dbReference type="Pfam" id="PF00930"/>
    </source>
</evidence>
<evidence type="ECO:0000256" key="7">
    <source>
        <dbReference type="ARBA" id="ARBA00022825"/>
    </source>
</evidence>
<evidence type="ECO:0000259" key="14">
    <source>
        <dbReference type="Pfam" id="PF00326"/>
    </source>
</evidence>
<evidence type="ECO:0000256" key="4">
    <source>
        <dbReference type="ARBA" id="ARBA00022670"/>
    </source>
</evidence>
<evidence type="ECO:0000256" key="11">
    <source>
        <dbReference type="ARBA" id="ARBA00023180"/>
    </source>
</evidence>
<keyword evidence="11" id="KW-0325">Glycoprotein</keyword>
<organism evidence="16 17">
    <name type="scientific">Acrobeloides nanus</name>
    <dbReference type="NCBI Taxonomy" id="290746"/>
    <lineage>
        <taxon>Eukaryota</taxon>
        <taxon>Metazoa</taxon>
        <taxon>Ecdysozoa</taxon>
        <taxon>Nematoda</taxon>
        <taxon>Chromadorea</taxon>
        <taxon>Rhabditida</taxon>
        <taxon>Tylenchina</taxon>
        <taxon>Cephalobomorpha</taxon>
        <taxon>Cephaloboidea</taxon>
        <taxon>Cephalobidae</taxon>
        <taxon>Acrobeloides</taxon>
    </lineage>
</organism>
<dbReference type="SUPFAM" id="SSF53474">
    <property type="entry name" value="alpha/beta-Hydrolases"/>
    <property type="match status" value="1"/>
</dbReference>
<evidence type="ECO:0000313" key="16">
    <source>
        <dbReference type="Proteomes" id="UP000887540"/>
    </source>
</evidence>
<keyword evidence="7" id="KW-0720">Serine protease</keyword>
<evidence type="ECO:0000256" key="9">
    <source>
        <dbReference type="ARBA" id="ARBA00022989"/>
    </source>
</evidence>
<keyword evidence="16" id="KW-1185">Reference proteome</keyword>
<feature type="domain" description="Dipeptidylpeptidase IV N-terminal" evidence="15">
    <location>
        <begin position="14"/>
        <end position="137"/>
    </location>
</feature>
<feature type="domain" description="Peptidase S9 prolyl oligopeptidase catalytic" evidence="14">
    <location>
        <begin position="228"/>
        <end position="436"/>
    </location>
</feature>
<dbReference type="GO" id="GO:0008239">
    <property type="term" value="F:dipeptidyl-peptidase activity"/>
    <property type="evidence" value="ECO:0007669"/>
    <property type="project" value="TreeGrafter"/>
</dbReference>
<dbReference type="Pfam" id="PF00930">
    <property type="entry name" value="DPPIV_N"/>
    <property type="match status" value="1"/>
</dbReference>
<dbReference type="InterPro" id="IPR029058">
    <property type="entry name" value="AB_hydrolase_fold"/>
</dbReference>
<comment type="similarity">
    <text evidence="2">Belongs to the peptidase S9B family. DPPIV subfamily.</text>
</comment>
<keyword evidence="3" id="KW-0031">Aminopeptidase</keyword>
<protein>
    <submittedName>
        <fullName evidence="17">Venom dipeptidyl peptidase 4</fullName>
    </submittedName>
</protein>
<dbReference type="FunFam" id="3.40.50.1820:FF:000003">
    <property type="entry name" value="Dipeptidyl peptidase 4"/>
    <property type="match status" value="1"/>
</dbReference>
<evidence type="ECO:0000256" key="13">
    <source>
        <dbReference type="ARBA" id="ARBA00058505"/>
    </source>
</evidence>
<keyword evidence="6" id="KW-0378">Hydrolase</keyword>
<proteinExistence type="inferred from homology"/>
<dbReference type="InterPro" id="IPR050278">
    <property type="entry name" value="Serine_Prot_S9B/DPPIV"/>
</dbReference>
<dbReference type="Gene3D" id="3.40.50.1820">
    <property type="entry name" value="alpha/beta hydrolase"/>
    <property type="match status" value="1"/>
</dbReference>
<sequence>MWAEPDDYSIKFYTRDSYFVLLPHRRANNNVYTQIARVSVKPDFSTGRETFLQMGDYDVEKIHAFDDENSKIYFTAAAPIPSQRHLFVTHAKAELDNAITANCITCQMETNCTFHEVNFSPRGKNFYLNCKGPGTPHMMLSSIESNFSILGEYGRNSVLESMTRSHLFPRVLYENVTLSNGHVSMVKMLLPYGLDRQAVDKHYPVLVDVYGGPGTQKVTEEWFSNNIDIYFASSKEYVIVFIDGRGSGYRGWRQKQPLYGNLGTVEVDDQIETISALLKRHRFLDSRNVAIWGWSYGGFVSARVVQRDPKRIFKCAISIAPVTNFKYYGTRKILYTHSNLDATYTERYMGTASSEAYQNTDLSRNVSAFHNVKYLLAHGTGDENVHFQNTAEFVKALTSDNVQFELMIYPDESHNLFSGRWHLYNMLDQFLNNCFHTHLS</sequence>
<dbReference type="GO" id="GO:0012505">
    <property type="term" value="C:endomembrane system"/>
    <property type="evidence" value="ECO:0007669"/>
    <property type="project" value="UniProtKB-SubCell"/>
</dbReference>
<evidence type="ECO:0000256" key="8">
    <source>
        <dbReference type="ARBA" id="ARBA00022968"/>
    </source>
</evidence>
<keyword evidence="4" id="KW-0645">Protease</keyword>
<keyword evidence="8" id="KW-0735">Signal-anchor</keyword>
<dbReference type="Gene3D" id="2.140.10.30">
    <property type="entry name" value="Dipeptidylpeptidase IV, N-terminal domain"/>
    <property type="match status" value="1"/>
</dbReference>